<protein>
    <recommendedName>
        <fullName evidence="6">Ferritin</fullName>
    </recommendedName>
</protein>
<evidence type="ECO:0000313" key="8">
    <source>
        <dbReference type="Ensembl" id="ENSLAFP00000024347.1"/>
    </source>
</evidence>
<dbReference type="InterPro" id="IPR012347">
    <property type="entry name" value="Ferritin-like"/>
</dbReference>
<dbReference type="InterPro" id="IPR009078">
    <property type="entry name" value="Ferritin-like_SF"/>
</dbReference>
<dbReference type="GO" id="GO:0008199">
    <property type="term" value="F:ferric iron binding"/>
    <property type="evidence" value="ECO:0007669"/>
    <property type="project" value="InterPro"/>
</dbReference>
<comment type="subcellular location">
    <subcellularLocation>
        <location evidence="5">Autolysosome</location>
    </subcellularLocation>
</comment>
<dbReference type="PROSITE" id="PS50905">
    <property type="entry name" value="FERRITIN_LIKE"/>
    <property type="match status" value="1"/>
</dbReference>
<comment type="function">
    <text evidence="6">Stores iron in a soluble, non-toxic, readily available form. Important for iron homeostasis. Iron is taken up in the ferrous form and deposited as ferric hydroxides after oxidation.</text>
</comment>
<evidence type="ECO:0000259" key="7">
    <source>
        <dbReference type="PROSITE" id="PS50905"/>
    </source>
</evidence>
<evidence type="ECO:0000256" key="4">
    <source>
        <dbReference type="ARBA" id="ARBA00023004"/>
    </source>
</evidence>
<dbReference type="GO" id="GO:0008198">
    <property type="term" value="F:ferrous iron binding"/>
    <property type="evidence" value="ECO:0007669"/>
    <property type="project" value="TreeGrafter"/>
</dbReference>
<dbReference type="PROSITE" id="PS00204">
    <property type="entry name" value="FERRITIN_2"/>
    <property type="match status" value="1"/>
</dbReference>
<dbReference type="Pfam" id="PF00210">
    <property type="entry name" value="Ferritin"/>
    <property type="match status" value="1"/>
</dbReference>
<reference evidence="8" key="2">
    <citation type="submission" date="2025-08" db="UniProtKB">
        <authorList>
            <consortium name="Ensembl"/>
        </authorList>
    </citation>
    <scope>IDENTIFICATION</scope>
    <source>
        <strain evidence="8">Isolate ISIS603380</strain>
    </source>
</reference>
<keyword evidence="2 6" id="KW-0409">Iron storage</keyword>
<evidence type="ECO:0000256" key="3">
    <source>
        <dbReference type="ARBA" id="ARBA00022723"/>
    </source>
</evidence>
<reference evidence="8 9" key="1">
    <citation type="submission" date="2009-06" db="EMBL/GenBank/DDBJ databases">
        <title>The Genome Sequence of Loxodonta africana (African elephant).</title>
        <authorList>
            <person name="Di Palma F."/>
            <person name="Heiman D."/>
            <person name="Young S."/>
            <person name="Johnson J."/>
            <person name="Lander E.S."/>
            <person name="Lindblad-Toh K."/>
        </authorList>
    </citation>
    <scope>NUCLEOTIDE SEQUENCE [LARGE SCALE GENOMIC DNA]</scope>
    <source>
        <strain evidence="8 9">Isolate ISIS603380</strain>
    </source>
</reference>
<proteinExistence type="inferred from homology"/>
<dbReference type="GO" id="GO:0044754">
    <property type="term" value="C:autolysosome"/>
    <property type="evidence" value="ECO:0007669"/>
    <property type="project" value="UniProtKB-SubCell"/>
</dbReference>
<evidence type="ECO:0000256" key="6">
    <source>
        <dbReference type="RuleBase" id="RU361145"/>
    </source>
</evidence>
<dbReference type="InParanoid" id="G3U939"/>
<organism evidence="8 9">
    <name type="scientific">Loxodonta africana</name>
    <name type="common">African elephant</name>
    <dbReference type="NCBI Taxonomy" id="9785"/>
    <lineage>
        <taxon>Eukaryota</taxon>
        <taxon>Metazoa</taxon>
        <taxon>Chordata</taxon>
        <taxon>Craniata</taxon>
        <taxon>Vertebrata</taxon>
        <taxon>Euteleostomi</taxon>
        <taxon>Mammalia</taxon>
        <taxon>Eutheria</taxon>
        <taxon>Afrotheria</taxon>
        <taxon>Proboscidea</taxon>
        <taxon>Elephantidae</taxon>
        <taxon>Loxodonta</taxon>
    </lineage>
</organism>
<dbReference type="PANTHER" id="PTHR11431:SF47">
    <property type="entry name" value="FERRITIN LIGHT CHAIN"/>
    <property type="match status" value="1"/>
</dbReference>
<dbReference type="GO" id="GO:0006826">
    <property type="term" value="P:iron ion transport"/>
    <property type="evidence" value="ECO:0007669"/>
    <property type="project" value="InterPro"/>
</dbReference>
<dbReference type="PANTHER" id="PTHR11431">
    <property type="entry name" value="FERRITIN"/>
    <property type="match status" value="1"/>
</dbReference>
<dbReference type="Proteomes" id="UP000007646">
    <property type="component" value="Unassembled WGS sequence"/>
</dbReference>
<dbReference type="InterPro" id="IPR001519">
    <property type="entry name" value="Ferritin"/>
</dbReference>
<name>G3U939_LOXAF</name>
<feature type="domain" description="Ferritin-like diiron" evidence="7">
    <location>
        <begin position="1"/>
        <end position="128"/>
    </location>
</feature>
<dbReference type="HOGENOM" id="CLU_065681_4_1_1"/>
<keyword evidence="4 6" id="KW-0408">Iron</keyword>
<evidence type="ECO:0000256" key="5">
    <source>
        <dbReference type="ARBA" id="ARBA00044942"/>
    </source>
</evidence>
<dbReference type="STRING" id="9785.ENSLAFP00000024347"/>
<dbReference type="InterPro" id="IPR009040">
    <property type="entry name" value="Ferritin-like_diiron"/>
</dbReference>
<dbReference type="SUPFAM" id="SSF47240">
    <property type="entry name" value="Ferritin-like"/>
    <property type="match status" value="1"/>
</dbReference>
<evidence type="ECO:0000256" key="1">
    <source>
        <dbReference type="ARBA" id="ARBA00007513"/>
    </source>
</evidence>
<keyword evidence="9" id="KW-1185">Reference proteome</keyword>
<dbReference type="InterPro" id="IPR008331">
    <property type="entry name" value="Ferritin_DPS_dom"/>
</dbReference>
<dbReference type="AlphaFoldDB" id="G3U939"/>
<dbReference type="OMA" id="FHCEDMA"/>
<accession>G3U939</accession>
<evidence type="ECO:0000313" key="9">
    <source>
        <dbReference type="Proteomes" id="UP000007646"/>
    </source>
</evidence>
<dbReference type="GO" id="GO:0006879">
    <property type="term" value="P:intracellular iron ion homeostasis"/>
    <property type="evidence" value="ECO:0007669"/>
    <property type="project" value="UniProtKB-KW"/>
</dbReference>
<evidence type="ECO:0000256" key="2">
    <source>
        <dbReference type="ARBA" id="ARBA00022434"/>
    </source>
</evidence>
<dbReference type="Ensembl" id="ENSLAFT00000031581.1">
    <property type="protein sequence ID" value="ENSLAFP00000024347.1"/>
    <property type="gene ID" value="ENSLAFG00000028997.1"/>
</dbReference>
<reference evidence="8" key="3">
    <citation type="submission" date="2025-09" db="UniProtKB">
        <authorList>
            <consortium name="Ensembl"/>
        </authorList>
    </citation>
    <scope>IDENTIFICATION</scope>
    <source>
        <strain evidence="8">Isolate ISIS603380</strain>
    </source>
</reference>
<dbReference type="Gene3D" id="1.20.1260.10">
    <property type="match status" value="1"/>
</dbReference>
<comment type="similarity">
    <text evidence="1 6">Belongs to the ferritin family.</text>
</comment>
<dbReference type="InterPro" id="IPR014034">
    <property type="entry name" value="Ferritin_CS"/>
</dbReference>
<dbReference type="GeneTree" id="ENSGT00940000153096"/>
<dbReference type="eggNOG" id="KOG2332">
    <property type="taxonomic scope" value="Eukaryota"/>
</dbReference>
<keyword evidence="3 6" id="KW-0479">Metal-binding</keyword>
<sequence length="148" mass="16657">MSSQIRQNYSTQVEAAVNCLVNLNVVSYTYFFLGFSCHHCESGLRRRGPTSSDMQKLSQDEWSRTLDAIGAAMALYKNLNQALLELHAVGSISTDPHLCDFLESQFLDEKVKLIKKMRDHLTNLHRLTGPSPGGQVSLLFKKLTLKLE</sequence>